<evidence type="ECO:0000256" key="1">
    <source>
        <dbReference type="SAM" id="MobiDB-lite"/>
    </source>
</evidence>
<reference evidence="2 3" key="1">
    <citation type="submission" date="2021-06" db="EMBL/GenBank/DDBJ databases">
        <authorList>
            <person name="Palmer J.M."/>
        </authorList>
    </citation>
    <scope>NUCLEOTIDE SEQUENCE [LARGE SCALE GENOMIC DNA]</scope>
    <source>
        <strain evidence="2 3">MEX-2019</strain>
        <tissue evidence="2">Muscle</tissue>
    </source>
</reference>
<comment type="caution">
    <text evidence="2">The sequence shown here is derived from an EMBL/GenBank/DDBJ whole genome shotgun (WGS) entry which is preliminary data.</text>
</comment>
<name>A0AAV9R570_9TELE</name>
<organism evidence="2 3">
    <name type="scientific">Crenichthys baileyi</name>
    <name type="common">White River springfish</name>
    <dbReference type="NCBI Taxonomy" id="28760"/>
    <lineage>
        <taxon>Eukaryota</taxon>
        <taxon>Metazoa</taxon>
        <taxon>Chordata</taxon>
        <taxon>Craniata</taxon>
        <taxon>Vertebrata</taxon>
        <taxon>Euteleostomi</taxon>
        <taxon>Actinopterygii</taxon>
        <taxon>Neopterygii</taxon>
        <taxon>Teleostei</taxon>
        <taxon>Neoteleostei</taxon>
        <taxon>Acanthomorphata</taxon>
        <taxon>Ovalentaria</taxon>
        <taxon>Atherinomorphae</taxon>
        <taxon>Cyprinodontiformes</taxon>
        <taxon>Goodeidae</taxon>
        <taxon>Crenichthys</taxon>
    </lineage>
</organism>
<protein>
    <submittedName>
        <fullName evidence="2">Uncharacterized protein</fullName>
    </submittedName>
</protein>
<evidence type="ECO:0000313" key="3">
    <source>
        <dbReference type="Proteomes" id="UP001311232"/>
    </source>
</evidence>
<accession>A0AAV9R570</accession>
<feature type="region of interest" description="Disordered" evidence="1">
    <location>
        <begin position="71"/>
        <end position="136"/>
    </location>
</feature>
<gene>
    <name evidence="2" type="ORF">CRENBAI_021148</name>
</gene>
<evidence type="ECO:0000313" key="2">
    <source>
        <dbReference type="EMBL" id="KAK5604212.1"/>
    </source>
</evidence>
<keyword evidence="3" id="KW-1185">Reference proteome</keyword>
<dbReference type="EMBL" id="JAHHUM010002362">
    <property type="protein sequence ID" value="KAK5604212.1"/>
    <property type="molecule type" value="Genomic_DNA"/>
</dbReference>
<proteinExistence type="predicted"/>
<dbReference type="AlphaFoldDB" id="A0AAV9R570"/>
<feature type="compositionally biased region" description="Pro residues" evidence="1">
    <location>
        <begin position="102"/>
        <end position="114"/>
    </location>
</feature>
<sequence>MEREFKRGEVLEKLFSHLVTSPSSPWRRLEIAGSLQDLFEAWKYFFSPDPRIHHTIEAERQMALGEIAASMRRPPAPSSARLSTEDGGGFPAHGLAPDQPSTLPPTPNPFPAPVPEGFMDEQPPHPNPVPGSVPEWPLAELPSHSVPVREGLMDGLPPLAAPVSGPVLEGSKDRLPPSLIPIPEEFMDELSPLPVPVPEWCEDALSPPAVPRRLLCRSPRPRRRSQHRSPGFLRFPQLHHGFSWSRRRPSDHRPAHRLLLRRRPAELWVCQGKPPGRPPELLPAFRDFPLLRTQHVSLLLHCSYLAS</sequence>
<dbReference type="Proteomes" id="UP001311232">
    <property type="component" value="Unassembled WGS sequence"/>
</dbReference>